<dbReference type="Proteomes" id="UP000221247">
    <property type="component" value="Segment"/>
</dbReference>
<dbReference type="GeneID" id="54981388"/>
<protein>
    <submittedName>
        <fullName evidence="1">Uncharacterized protein</fullName>
    </submittedName>
</protein>
<organism evidence="1 2">
    <name type="scientific">Synechococcus phage Bellamy</name>
    <dbReference type="NCBI Taxonomy" id="2023996"/>
    <lineage>
        <taxon>Viruses</taxon>
        <taxon>Duplodnaviria</taxon>
        <taxon>Heunggongvirae</taxon>
        <taxon>Uroviricota</taxon>
        <taxon>Caudoviricetes</taxon>
        <taxon>Pantevenvirales</taxon>
        <taxon>Kyanoviridae</taxon>
        <taxon>Bellamyvirus</taxon>
        <taxon>Bellamyvirus bellamy</taxon>
    </lineage>
</organism>
<dbReference type="EMBL" id="MF351863">
    <property type="protein sequence ID" value="ASR76103.1"/>
    <property type="molecule type" value="Genomic_DNA"/>
</dbReference>
<keyword evidence="2" id="KW-1185">Reference proteome</keyword>
<evidence type="ECO:0000313" key="1">
    <source>
        <dbReference type="EMBL" id="ASR76103.1"/>
    </source>
</evidence>
<dbReference type="KEGG" id="vg:54981388"/>
<proteinExistence type="predicted"/>
<accession>A0A222YX05</accession>
<name>A0A222YX05_9CAUD</name>
<dbReference type="RefSeq" id="YP_009791215.1">
    <property type="nucleotide sequence ID" value="NC_047838.1"/>
</dbReference>
<sequence length="64" mass="7555">MKTEFLCVKPKSSKAKNRFSNLMDQLHSCRVEQRKDGKVFLASISGRYFFWINESADDHWEVIT</sequence>
<evidence type="ECO:0000313" key="2">
    <source>
        <dbReference type="Proteomes" id="UP000221247"/>
    </source>
</evidence>
<reference evidence="1 2" key="1">
    <citation type="submission" date="2017-06" db="EMBL/GenBank/DDBJ databases">
        <authorList>
            <person name="Kim H.J."/>
            <person name="Triplett B.A."/>
        </authorList>
    </citation>
    <scope>NUCLEOTIDE SEQUENCE [LARGE SCALE GENOMIC DNA]</scope>
</reference>
<gene>
    <name evidence="1" type="primary">58</name>
    <name evidence="1" type="ORF">PBI_BELLAMY_58</name>
</gene>